<dbReference type="InterPro" id="IPR036890">
    <property type="entry name" value="HATPase_C_sf"/>
</dbReference>
<keyword evidence="4" id="KW-0808">Transferase</keyword>
<evidence type="ECO:0000256" key="8">
    <source>
        <dbReference type="ARBA" id="ARBA00023012"/>
    </source>
</evidence>
<keyword evidence="9" id="KW-0472">Membrane</keyword>
<gene>
    <name evidence="11" type="ORF">G7B40_016975</name>
</gene>
<keyword evidence="7 11" id="KW-0067">ATP-binding</keyword>
<dbReference type="Gene3D" id="3.30.565.10">
    <property type="entry name" value="Histidine kinase-like ATPase, C-terminal domain"/>
    <property type="match status" value="1"/>
</dbReference>
<dbReference type="Pfam" id="PF02518">
    <property type="entry name" value="HATPase_c"/>
    <property type="match status" value="1"/>
</dbReference>
<dbReference type="InterPro" id="IPR003594">
    <property type="entry name" value="HATPase_dom"/>
</dbReference>
<dbReference type="PANTHER" id="PTHR43065">
    <property type="entry name" value="SENSOR HISTIDINE KINASE"/>
    <property type="match status" value="1"/>
</dbReference>
<dbReference type="SUPFAM" id="SSF55874">
    <property type="entry name" value="ATPase domain of HSP90 chaperone/DNA topoisomerase II/histidine kinase"/>
    <property type="match status" value="1"/>
</dbReference>
<keyword evidence="12" id="KW-1185">Reference proteome</keyword>
<dbReference type="AlphaFoldDB" id="A0AAP5I739"/>
<sequence length="494" mass="55438">MLLRRWTLRQQLTILTVLFFCLSGLALWLVIQLIESLEGTVIAHNQREIASANTRLIKLFWESRLNHSEIPDEPLNKSLQQLSTDALANFPRVEGGFYLPQHDRLLGYAFPTHGGAVPKTDIPAAERDSILQLARQATSQGLPQELILRPKLDILVLRADPLPLWGSVWTMKRMPRPEDGQQKILSGLIVLGILIVGIWTFAIAMQLQWGIQQLQKSLKTMEANPAEQIPLLPAEMGLLGTAINTMQFRRQDLEQRLRRVERLASLGQLVAGVAHEVRNPLASMRLNLQYTERQLQKQGITHLPIASLLEQVDRLEHLVQRLLYFDQNQQEIPTVTSLEAIAQESIALLRLKAEESSVDLVYQPSAQPLPEIPLRRRELGQVLVNLILNAIQASPENGKVIVGVKQISGNKEQSDDTLVAWVEDRGQGLSDAQKDQIFVPFYSTKPEGTGLGLAISHEIVTRNKGYIDVHSEPGCTRFSIYLPTSTDERINSNA</sequence>
<protein>
    <recommendedName>
        <fullName evidence="2">histidine kinase</fullName>
        <ecNumber evidence="2">2.7.13.3</ecNumber>
    </recommendedName>
</protein>
<dbReference type="RefSeq" id="WP_208338920.1">
    <property type="nucleotide sequence ID" value="NZ_CAWQFN010000334.1"/>
</dbReference>
<evidence type="ECO:0000256" key="2">
    <source>
        <dbReference type="ARBA" id="ARBA00012438"/>
    </source>
</evidence>
<feature type="transmembrane region" description="Helical" evidence="9">
    <location>
        <begin position="12"/>
        <end position="31"/>
    </location>
</feature>
<keyword evidence="9" id="KW-1133">Transmembrane helix</keyword>
<keyword evidence="5" id="KW-0547">Nucleotide-binding</keyword>
<organism evidence="11 12">
    <name type="scientific">Aetokthonos hydrillicola Thurmond2011</name>
    <dbReference type="NCBI Taxonomy" id="2712845"/>
    <lineage>
        <taxon>Bacteria</taxon>
        <taxon>Bacillati</taxon>
        <taxon>Cyanobacteriota</taxon>
        <taxon>Cyanophyceae</taxon>
        <taxon>Nostocales</taxon>
        <taxon>Hapalosiphonaceae</taxon>
        <taxon>Aetokthonos</taxon>
    </lineage>
</organism>
<evidence type="ECO:0000259" key="10">
    <source>
        <dbReference type="PROSITE" id="PS50109"/>
    </source>
</evidence>
<evidence type="ECO:0000256" key="9">
    <source>
        <dbReference type="SAM" id="Phobius"/>
    </source>
</evidence>
<reference evidence="12" key="1">
    <citation type="journal article" date="2021" name="Science">
        <title>Hunting the eagle killer: A cyanobacterial neurotoxin causes vacuolar myelinopathy.</title>
        <authorList>
            <person name="Breinlinger S."/>
            <person name="Phillips T.J."/>
            <person name="Haram B.N."/>
            <person name="Mares J."/>
            <person name="Martinez Yerena J.A."/>
            <person name="Hrouzek P."/>
            <person name="Sobotka R."/>
            <person name="Henderson W.M."/>
            <person name="Schmieder P."/>
            <person name="Williams S.M."/>
            <person name="Lauderdale J.D."/>
            <person name="Wilde H.D."/>
            <person name="Gerrin W."/>
            <person name="Kust A."/>
            <person name="Washington J.W."/>
            <person name="Wagner C."/>
            <person name="Geier B."/>
            <person name="Liebeke M."/>
            <person name="Enke H."/>
            <person name="Niedermeyer T.H.J."/>
            <person name="Wilde S.B."/>
        </authorList>
    </citation>
    <scope>NUCLEOTIDE SEQUENCE [LARGE SCALE GENOMIC DNA]</scope>
    <source>
        <strain evidence="12">Thurmond2011</strain>
    </source>
</reference>
<evidence type="ECO:0000256" key="6">
    <source>
        <dbReference type="ARBA" id="ARBA00022777"/>
    </source>
</evidence>
<dbReference type="CDD" id="cd00075">
    <property type="entry name" value="HATPase"/>
    <property type="match status" value="1"/>
</dbReference>
<dbReference type="InterPro" id="IPR004358">
    <property type="entry name" value="Sig_transdc_His_kin-like_C"/>
</dbReference>
<dbReference type="PANTHER" id="PTHR43065:SF10">
    <property type="entry name" value="PEROXIDE STRESS-ACTIVATED HISTIDINE KINASE MAK3"/>
    <property type="match status" value="1"/>
</dbReference>
<keyword evidence="6" id="KW-0418">Kinase</keyword>
<keyword evidence="9" id="KW-0812">Transmembrane</keyword>
<dbReference type="Pfam" id="PF00512">
    <property type="entry name" value="HisKA"/>
    <property type="match status" value="1"/>
</dbReference>
<keyword evidence="3" id="KW-0597">Phosphoprotein</keyword>
<dbReference type="GO" id="GO:0000155">
    <property type="term" value="F:phosphorelay sensor kinase activity"/>
    <property type="evidence" value="ECO:0007669"/>
    <property type="project" value="InterPro"/>
</dbReference>
<feature type="domain" description="Histidine kinase" evidence="10">
    <location>
        <begin position="272"/>
        <end position="486"/>
    </location>
</feature>
<dbReference type="GO" id="GO:0005524">
    <property type="term" value="F:ATP binding"/>
    <property type="evidence" value="ECO:0007669"/>
    <property type="project" value="UniProtKB-KW"/>
</dbReference>
<dbReference type="EMBL" id="JAALHA020000007">
    <property type="protein sequence ID" value="MDR9896243.1"/>
    <property type="molecule type" value="Genomic_DNA"/>
</dbReference>
<evidence type="ECO:0000313" key="11">
    <source>
        <dbReference type="EMBL" id="MDR9896243.1"/>
    </source>
</evidence>
<dbReference type="InterPro" id="IPR005467">
    <property type="entry name" value="His_kinase_dom"/>
</dbReference>
<proteinExistence type="predicted"/>
<keyword evidence="8" id="KW-0902">Two-component regulatory system</keyword>
<dbReference type="PROSITE" id="PS50109">
    <property type="entry name" value="HIS_KIN"/>
    <property type="match status" value="1"/>
</dbReference>
<dbReference type="SMART" id="SM00387">
    <property type="entry name" value="HATPase_c"/>
    <property type="match status" value="1"/>
</dbReference>
<evidence type="ECO:0000256" key="4">
    <source>
        <dbReference type="ARBA" id="ARBA00022679"/>
    </source>
</evidence>
<comment type="caution">
    <text evidence="11">The sequence shown here is derived from an EMBL/GenBank/DDBJ whole genome shotgun (WGS) entry which is preliminary data.</text>
</comment>
<evidence type="ECO:0000256" key="3">
    <source>
        <dbReference type="ARBA" id="ARBA00022553"/>
    </source>
</evidence>
<feature type="transmembrane region" description="Helical" evidence="9">
    <location>
        <begin position="184"/>
        <end position="207"/>
    </location>
</feature>
<dbReference type="Proteomes" id="UP000667802">
    <property type="component" value="Unassembled WGS sequence"/>
</dbReference>
<evidence type="ECO:0000313" key="12">
    <source>
        <dbReference type="Proteomes" id="UP000667802"/>
    </source>
</evidence>
<dbReference type="SMART" id="SM00388">
    <property type="entry name" value="HisKA"/>
    <property type="match status" value="1"/>
</dbReference>
<name>A0AAP5I739_9CYAN</name>
<comment type="catalytic activity">
    <reaction evidence="1">
        <text>ATP + protein L-histidine = ADP + protein N-phospho-L-histidine.</text>
        <dbReference type="EC" id="2.7.13.3"/>
    </reaction>
</comment>
<dbReference type="Gene3D" id="1.10.287.130">
    <property type="match status" value="1"/>
</dbReference>
<dbReference type="CDD" id="cd00082">
    <property type="entry name" value="HisKA"/>
    <property type="match status" value="1"/>
</dbReference>
<dbReference type="SUPFAM" id="SSF47384">
    <property type="entry name" value="Homodimeric domain of signal transducing histidine kinase"/>
    <property type="match status" value="1"/>
</dbReference>
<evidence type="ECO:0000256" key="7">
    <source>
        <dbReference type="ARBA" id="ARBA00022840"/>
    </source>
</evidence>
<dbReference type="InterPro" id="IPR003661">
    <property type="entry name" value="HisK_dim/P_dom"/>
</dbReference>
<accession>A0AAP5I739</accession>
<dbReference type="PRINTS" id="PR00344">
    <property type="entry name" value="BCTRLSENSOR"/>
</dbReference>
<dbReference type="EC" id="2.7.13.3" evidence="2"/>
<evidence type="ECO:0000256" key="1">
    <source>
        <dbReference type="ARBA" id="ARBA00000085"/>
    </source>
</evidence>
<evidence type="ECO:0000256" key="5">
    <source>
        <dbReference type="ARBA" id="ARBA00022741"/>
    </source>
</evidence>
<dbReference type="InterPro" id="IPR036097">
    <property type="entry name" value="HisK_dim/P_sf"/>
</dbReference>